<dbReference type="AlphaFoldDB" id="A0A1C7LZH0"/>
<comment type="caution">
    <text evidence="1">The sequence shown here is derived from an EMBL/GenBank/DDBJ whole genome shotgun (WGS) entry which is preliminary data.</text>
</comment>
<gene>
    <name evidence="1" type="ORF">A0H81_10202</name>
</gene>
<organism evidence="1 2">
    <name type="scientific">Grifola frondosa</name>
    <name type="common">Maitake</name>
    <name type="synonym">Polyporus frondosus</name>
    <dbReference type="NCBI Taxonomy" id="5627"/>
    <lineage>
        <taxon>Eukaryota</taxon>
        <taxon>Fungi</taxon>
        <taxon>Dikarya</taxon>
        <taxon>Basidiomycota</taxon>
        <taxon>Agaricomycotina</taxon>
        <taxon>Agaricomycetes</taxon>
        <taxon>Polyporales</taxon>
        <taxon>Grifolaceae</taxon>
        <taxon>Grifola</taxon>
    </lineage>
</organism>
<sequence>MGGEAGNTASIERVSIQRSIRHIEAVLRLHLDWRMAVLRGRHLLVGCYVVCYQLLSMHPIFMERARPMILLSRPSFDELAELERRFSTGIEWLAAAG</sequence>
<dbReference type="Proteomes" id="UP000092993">
    <property type="component" value="Unassembled WGS sequence"/>
</dbReference>
<reference evidence="1 2" key="1">
    <citation type="submission" date="2016-03" db="EMBL/GenBank/DDBJ databases">
        <title>Whole genome sequencing of Grifola frondosa 9006-11.</title>
        <authorList>
            <person name="Min B."/>
            <person name="Park H."/>
            <person name="Kim J.-G."/>
            <person name="Cho H."/>
            <person name="Oh Y.-L."/>
            <person name="Kong W.-S."/>
            <person name="Choi I.-G."/>
        </authorList>
    </citation>
    <scope>NUCLEOTIDE SEQUENCE [LARGE SCALE GENOMIC DNA]</scope>
    <source>
        <strain evidence="1 2">9006-11</strain>
    </source>
</reference>
<protein>
    <submittedName>
        <fullName evidence="1">Uncharacterized protein</fullName>
    </submittedName>
</protein>
<evidence type="ECO:0000313" key="2">
    <source>
        <dbReference type="Proteomes" id="UP000092993"/>
    </source>
</evidence>
<dbReference type="EMBL" id="LUGG01000015">
    <property type="protein sequence ID" value="OBZ69626.1"/>
    <property type="molecule type" value="Genomic_DNA"/>
</dbReference>
<proteinExistence type="predicted"/>
<evidence type="ECO:0000313" key="1">
    <source>
        <dbReference type="EMBL" id="OBZ69626.1"/>
    </source>
</evidence>
<keyword evidence="2" id="KW-1185">Reference proteome</keyword>
<accession>A0A1C7LZH0</accession>
<name>A0A1C7LZH0_GRIFR</name>